<dbReference type="InterPro" id="IPR036388">
    <property type="entry name" value="WH-like_DNA-bd_sf"/>
</dbReference>
<dbReference type="GO" id="GO:0003700">
    <property type="term" value="F:DNA-binding transcription factor activity"/>
    <property type="evidence" value="ECO:0007669"/>
    <property type="project" value="InterPro"/>
</dbReference>
<accession>A0A387FKU2</accession>
<dbReference type="KEGG" id="rjg:CCGE525_12415"/>
<feature type="domain" description="N-acetyltransferase" evidence="3">
    <location>
        <begin position="153"/>
        <end position="309"/>
    </location>
</feature>
<dbReference type="Pfam" id="PF00583">
    <property type="entry name" value="Acetyltransf_1"/>
    <property type="match status" value="1"/>
</dbReference>
<dbReference type="Proteomes" id="UP000282195">
    <property type="component" value="Chromosome"/>
</dbReference>
<dbReference type="SUPFAM" id="SSF46785">
    <property type="entry name" value="Winged helix' DNA-binding domain"/>
    <property type="match status" value="1"/>
</dbReference>
<sequence length="309" mass="34537">MFDATQFATIDAVRDFNRFYANFLGVLNKAYLDSPYALTDVRVLFEIGSRGGVAASTLTRELHLDPAYLSRILKRFREDGLIETKPDPDDLRSQIITVTDKGQGQFHEFVRRSRAEVAGHFDALAIGEPERVVGAMQTIQAVLNSSANAMPAAIIRAHRPGDIGWIVQSQARFYCEEFGWDMRFEGLVAEVAGKFLSNFDPQKDRCWIAERGGLNVGSVMVADGGDRIAKLRLLYVDKTARGLGLGKLLVGECIRFARNAGYRQLSLWTNDILDTARGIYVQAGFRLVSEEKHRMFGPELNGQTWVLDL</sequence>
<dbReference type="InterPro" id="IPR036390">
    <property type="entry name" value="WH_DNA-bd_sf"/>
</dbReference>
<dbReference type="PANTHER" id="PTHR13947">
    <property type="entry name" value="GNAT FAMILY N-ACETYLTRANSFERASE"/>
    <property type="match status" value="1"/>
</dbReference>
<dbReference type="PANTHER" id="PTHR13947:SF37">
    <property type="entry name" value="LD18367P"/>
    <property type="match status" value="1"/>
</dbReference>
<evidence type="ECO:0000259" key="3">
    <source>
        <dbReference type="PROSITE" id="PS51186"/>
    </source>
</evidence>
<dbReference type="InterPro" id="IPR016181">
    <property type="entry name" value="Acyl_CoA_acyltransferase"/>
</dbReference>
<reference evidence="4 5" key="1">
    <citation type="submission" date="2018-10" db="EMBL/GenBank/DDBJ databases">
        <title>Rhizobium etli, R. leguminosarum and a new Rhizobium genospecies from Phaseolus dumosus.</title>
        <authorList>
            <person name="Ramirez-Puebla S.T."/>
            <person name="Rogel-Hernandez M.A."/>
            <person name="Guerrero G."/>
            <person name="Ormeno-Orrillo E."/>
            <person name="Martinez-Romero J.C."/>
            <person name="Negrete-Yankelevich S."/>
            <person name="Martinez-Romero E."/>
        </authorList>
    </citation>
    <scope>NUCLEOTIDE SEQUENCE [LARGE SCALE GENOMIC DNA]</scope>
    <source>
        <strain evidence="4 5">CCGE525</strain>
    </source>
</reference>
<dbReference type="GO" id="GO:0008080">
    <property type="term" value="F:N-acetyltransferase activity"/>
    <property type="evidence" value="ECO:0007669"/>
    <property type="project" value="InterPro"/>
</dbReference>
<evidence type="ECO:0000313" key="4">
    <source>
        <dbReference type="EMBL" id="AYG59508.1"/>
    </source>
</evidence>
<name>A0A387FKU2_9HYPH</name>
<dbReference type="Gene3D" id="3.40.630.30">
    <property type="match status" value="1"/>
</dbReference>
<protein>
    <submittedName>
        <fullName evidence="4">GNAT family N-acetyltransferase</fullName>
    </submittedName>
</protein>
<gene>
    <name evidence="4" type="ORF">CCGE525_12415</name>
</gene>
<dbReference type="OrthoDB" id="273614at2"/>
<dbReference type="EMBL" id="CP032694">
    <property type="protein sequence ID" value="AYG59508.1"/>
    <property type="molecule type" value="Genomic_DNA"/>
</dbReference>
<keyword evidence="5" id="KW-1185">Reference proteome</keyword>
<dbReference type="RefSeq" id="WP_120704525.1">
    <property type="nucleotide sequence ID" value="NZ_CP032694.1"/>
</dbReference>
<dbReference type="PROSITE" id="PS51186">
    <property type="entry name" value="GNAT"/>
    <property type="match status" value="1"/>
</dbReference>
<dbReference type="InterPro" id="IPR050769">
    <property type="entry name" value="NAT_camello-type"/>
</dbReference>
<dbReference type="PROSITE" id="PS50995">
    <property type="entry name" value="HTH_MARR_2"/>
    <property type="match status" value="1"/>
</dbReference>
<evidence type="ECO:0000259" key="2">
    <source>
        <dbReference type="PROSITE" id="PS50995"/>
    </source>
</evidence>
<evidence type="ECO:0000313" key="5">
    <source>
        <dbReference type="Proteomes" id="UP000282195"/>
    </source>
</evidence>
<dbReference type="AlphaFoldDB" id="A0A387FKU2"/>
<dbReference type="SUPFAM" id="SSF55729">
    <property type="entry name" value="Acyl-CoA N-acyltransferases (Nat)"/>
    <property type="match status" value="1"/>
</dbReference>
<keyword evidence="1 4" id="KW-0808">Transferase</keyword>
<dbReference type="Pfam" id="PF12802">
    <property type="entry name" value="MarR_2"/>
    <property type="match status" value="1"/>
</dbReference>
<evidence type="ECO:0000256" key="1">
    <source>
        <dbReference type="ARBA" id="ARBA00022679"/>
    </source>
</evidence>
<feature type="domain" description="HTH marR-type" evidence="2">
    <location>
        <begin position="1"/>
        <end position="141"/>
    </location>
</feature>
<dbReference type="Gene3D" id="1.10.10.10">
    <property type="entry name" value="Winged helix-like DNA-binding domain superfamily/Winged helix DNA-binding domain"/>
    <property type="match status" value="1"/>
</dbReference>
<organism evidence="4 5">
    <name type="scientific">Rhizobium jaguaris</name>
    <dbReference type="NCBI Taxonomy" id="1312183"/>
    <lineage>
        <taxon>Bacteria</taxon>
        <taxon>Pseudomonadati</taxon>
        <taxon>Pseudomonadota</taxon>
        <taxon>Alphaproteobacteria</taxon>
        <taxon>Hyphomicrobiales</taxon>
        <taxon>Rhizobiaceae</taxon>
        <taxon>Rhizobium/Agrobacterium group</taxon>
        <taxon>Rhizobium</taxon>
    </lineage>
</organism>
<dbReference type="SMART" id="SM00347">
    <property type="entry name" value="HTH_MARR"/>
    <property type="match status" value="1"/>
</dbReference>
<proteinExistence type="predicted"/>
<dbReference type="InterPro" id="IPR000182">
    <property type="entry name" value="GNAT_dom"/>
</dbReference>
<dbReference type="InterPro" id="IPR000835">
    <property type="entry name" value="HTH_MarR-typ"/>
</dbReference>